<dbReference type="Pfam" id="PF00072">
    <property type="entry name" value="Response_reg"/>
    <property type="match status" value="1"/>
</dbReference>
<keyword evidence="9" id="KW-1185">Reference proteome</keyword>
<evidence type="ECO:0000313" key="8">
    <source>
        <dbReference type="EMBL" id="SHN40546.1"/>
    </source>
</evidence>
<evidence type="ECO:0000256" key="5">
    <source>
        <dbReference type="PROSITE-ProRule" id="PRU00169"/>
    </source>
</evidence>
<dbReference type="GO" id="GO:0003677">
    <property type="term" value="F:DNA binding"/>
    <property type="evidence" value="ECO:0007669"/>
    <property type="project" value="UniProtKB-KW"/>
</dbReference>
<evidence type="ECO:0000313" key="9">
    <source>
        <dbReference type="Proteomes" id="UP000184339"/>
    </source>
</evidence>
<dbReference type="CDD" id="cd06170">
    <property type="entry name" value="LuxR_C_like"/>
    <property type="match status" value="1"/>
</dbReference>
<organism evidence="8 9">
    <name type="scientific">Duganella sacchari</name>
    <dbReference type="NCBI Taxonomy" id="551987"/>
    <lineage>
        <taxon>Bacteria</taxon>
        <taxon>Pseudomonadati</taxon>
        <taxon>Pseudomonadota</taxon>
        <taxon>Betaproteobacteria</taxon>
        <taxon>Burkholderiales</taxon>
        <taxon>Oxalobacteraceae</taxon>
        <taxon>Telluria group</taxon>
        <taxon>Duganella</taxon>
    </lineage>
</organism>
<dbReference type="Proteomes" id="UP000184339">
    <property type="component" value="Unassembled WGS sequence"/>
</dbReference>
<proteinExistence type="predicted"/>
<dbReference type="PANTHER" id="PTHR43214">
    <property type="entry name" value="TWO-COMPONENT RESPONSE REGULATOR"/>
    <property type="match status" value="1"/>
</dbReference>
<dbReference type="GO" id="GO:0000160">
    <property type="term" value="P:phosphorelay signal transduction system"/>
    <property type="evidence" value="ECO:0007669"/>
    <property type="project" value="InterPro"/>
</dbReference>
<dbReference type="InterPro" id="IPR039420">
    <property type="entry name" value="WalR-like"/>
</dbReference>
<dbReference type="SUPFAM" id="SSF52172">
    <property type="entry name" value="CheY-like"/>
    <property type="match status" value="1"/>
</dbReference>
<dbReference type="InterPro" id="IPR016032">
    <property type="entry name" value="Sig_transdc_resp-reg_C-effctor"/>
</dbReference>
<dbReference type="InterPro" id="IPR000792">
    <property type="entry name" value="Tscrpt_reg_LuxR_C"/>
</dbReference>
<evidence type="ECO:0000259" key="6">
    <source>
        <dbReference type="PROSITE" id="PS50043"/>
    </source>
</evidence>
<dbReference type="GO" id="GO:0006355">
    <property type="term" value="P:regulation of DNA-templated transcription"/>
    <property type="evidence" value="ECO:0007669"/>
    <property type="project" value="InterPro"/>
</dbReference>
<reference evidence="9" key="1">
    <citation type="submission" date="2016-11" db="EMBL/GenBank/DDBJ databases">
        <authorList>
            <person name="Varghese N."/>
            <person name="Submissions S."/>
        </authorList>
    </citation>
    <scope>NUCLEOTIDE SEQUENCE [LARGE SCALE GENOMIC DNA]</scope>
    <source>
        <strain evidence="9">Sac-22</strain>
    </source>
</reference>
<feature type="modified residue" description="4-aspartylphosphate" evidence="5">
    <location>
        <position position="74"/>
    </location>
</feature>
<dbReference type="PROSITE" id="PS50043">
    <property type="entry name" value="HTH_LUXR_2"/>
    <property type="match status" value="1"/>
</dbReference>
<dbReference type="SMART" id="SM00421">
    <property type="entry name" value="HTH_LUXR"/>
    <property type="match status" value="1"/>
</dbReference>
<dbReference type="PANTHER" id="PTHR43214:SF41">
    <property type="entry name" value="NITRATE_NITRITE RESPONSE REGULATOR PROTEIN NARP"/>
    <property type="match status" value="1"/>
</dbReference>
<evidence type="ECO:0000256" key="3">
    <source>
        <dbReference type="ARBA" id="ARBA00023125"/>
    </source>
</evidence>
<dbReference type="OrthoDB" id="9780593at2"/>
<keyword evidence="4" id="KW-0804">Transcription</keyword>
<gene>
    <name evidence="8" type="ORF">SAMN05192549_11111</name>
</gene>
<feature type="domain" description="HTH luxR-type" evidence="6">
    <location>
        <begin position="165"/>
        <end position="230"/>
    </location>
</feature>
<dbReference type="InterPro" id="IPR011006">
    <property type="entry name" value="CheY-like_superfamily"/>
</dbReference>
<dbReference type="Pfam" id="PF00196">
    <property type="entry name" value="GerE"/>
    <property type="match status" value="1"/>
</dbReference>
<keyword evidence="3 8" id="KW-0238">DNA-binding</keyword>
<dbReference type="STRING" id="551987.SAMN05192549_11111"/>
<keyword evidence="1 5" id="KW-0597">Phosphoprotein</keyword>
<sequence length="241" mass="26593">MTGDRVELDESEKVEVSPSASAFALLVDEHPIVRLGLMTLLRQIDSQFKFIEADTSKLAIDLTLMHSPSIAVIDLSLAGGSSFELIKKLRLANPSMPILVVSHHDERLYAERAVRAGARGYAMKTIPAKLMCKAVQSVRDGKVWLSESLRDELVNRIAATDGATVNDQFRSLSDREMSVFHLIGMGLKKGGIARELNLSPHTVESYRTNIKQKMGIASGAELYRLAFLHSQNGVIVRPDEH</sequence>
<dbReference type="Gene3D" id="3.40.50.2300">
    <property type="match status" value="1"/>
</dbReference>
<accession>A0A1M7R5I9</accession>
<dbReference type="AlphaFoldDB" id="A0A1M7R5I9"/>
<dbReference type="RefSeq" id="WP_084560294.1">
    <property type="nucleotide sequence ID" value="NZ_FRCX01000011.1"/>
</dbReference>
<name>A0A1M7R5I9_9BURK</name>
<feature type="domain" description="Response regulatory" evidence="7">
    <location>
        <begin position="23"/>
        <end position="139"/>
    </location>
</feature>
<evidence type="ECO:0000256" key="4">
    <source>
        <dbReference type="ARBA" id="ARBA00023163"/>
    </source>
</evidence>
<dbReference type="SUPFAM" id="SSF46894">
    <property type="entry name" value="C-terminal effector domain of the bipartite response regulators"/>
    <property type="match status" value="1"/>
</dbReference>
<evidence type="ECO:0000259" key="7">
    <source>
        <dbReference type="PROSITE" id="PS50110"/>
    </source>
</evidence>
<evidence type="ECO:0000256" key="2">
    <source>
        <dbReference type="ARBA" id="ARBA00023015"/>
    </source>
</evidence>
<dbReference type="InterPro" id="IPR001789">
    <property type="entry name" value="Sig_transdc_resp-reg_receiver"/>
</dbReference>
<evidence type="ECO:0000256" key="1">
    <source>
        <dbReference type="ARBA" id="ARBA00022553"/>
    </source>
</evidence>
<dbReference type="EMBL" id="FRCX01000011">
    <property type="protein sequence ID" value="SHN40546.1"/>
    <property type="molecule type" value="Genomic_DNA"/>
</dbReference>
<dbReference type="CDD" id="cd17535">
    <property type="entry name" value="REC_NarL-like"/>
    <property type="match status" value="1"/>
</dbReference>
<keyword evidence="2" id="KW-0805">Transcription regulation</keyword>
<dbReference type="PRINTS" id="PR00038">
    <property type="entry name" value="HTHLUXR"/>
</dbReference>
<dbReference type="SMART" id="SM00448">
    <property type="entry name" value="REC"/>
    <property type="match status" value="1"/>
</dbReference>
<protein>
    <submittedName>
        <fullName evidence="8">DNA-binding response regulator, NarL/FixJ family, contains REC and HTH domains</fullName>
    </submittedName>
</protein>
<dbReference type="PROSITE" id="PS50110">
    <property type="entry name" value="RESPONSE_REGULATORY"/>
    <property type="match status" value="1"/>
</dbReference>
<dbReference type="InterPro" id="IPR058245">
    <property type="entry name" value="NreC/VraR/RcsB-like_REC"/>
</dbReference>